<dbReference type="FunFam" id="1.10.510.10:FF:000301">
    <property type="entry name" value="Serine/threonine-protein kinase Chk1"/>
    <property type="match status" value="1"/>
</dbReference>
<comment type="catalytic activity">
    <reaction evidence="9">
        <text>L-seryl-[protein] + ATP = O-phospho-L-seryl-[protein] + ADP + H(+)</text>
        <dbReference type="Rhea" id="RHEA:17989"/>
        <dbReference type="Rhea" id="RHEA-COMP:9863"/>
        <dbReference type="Rhea" id="RHEA-COMP:11604"/>
        <dbReference type="ChEBI" id="CHEBI:15378"/>
        <dbReference type="ChEBI" id="CHEBI:29999"/>
        <dbReference type="ChEBI" id="CHEBI:30616"/>
        <dbReference type="ChEBI" id="CHEBI:83421"/>
        <dbReference type="ChEBI" id="CHEBI:456216"/>
        <dbReference type="EC" id="2.7.11.1"/>
    </reaction>
</comment>
<dbReference type="Pfam" id="PF00069">
    <property type="entry name" value="Pkinase"/>
    <property type="match status" value="1"/>
</dbReference>
<gene>
    <name evidence="12" type="ORF">AAG570_006473</name>
</gene>
<feature type="domain" description="Protein kinase" evidence="11">
    <location>
        <begin position="1"/>
        <end position="229"/>
    </location>
</feature>
<dbReference type="PROSITE" id="PS50011">
    <property type="entry name" value="PROTEIN_KINASE_DOM"/>
    <property type="match status" value="1"/>
</dbReference>
<evidence type="ECO:0000256" key="2">
    <source>
        <dbReference type="ARBA" id="ARBA00012513"/>
    </source>
</evidence>
<keyword evidence="4" id="KW-0808">Transferase</keyword>
<proteinExistence type="inferred from homology"/>
<dbReference type="EMBL" id="JBFDAA010000002">
    <property type="protein sequence ID" value="KAL1139489.1"/>
    <property type="molecule type" value="Genomic_DNA"/>
</dbReference>
<keyword evidence="7" id="KW-0067">ATP-binding</keyword>
<evidence type="ECO:0000256" key="1">
    <source>
        <dbReference type="ARBA" id="ARBA00010791"/>
    </source>
</evidence>
<keyword evidence="3" id="KW-0723">Serine/threonine-protein kinase</keyword>
<organism evidence="12 13">
    <name type="scientific">Ranatra chinensis</name>
    <dbReference type="NCBI Taxonomy" id="642074"/>
    <lineage>
        <taxon>Eukaryota</taxon>
        <taxon>Metazoa</taxon>
        <taxon>Ecdysozoa</taxon>
        <taxon>Arthropoda</taxon>
        <taxon>Hexapoda</taxon>
        <taxon>Insecta</taxon>
        <taxon>Pterygota</taxon>
        <taxon>Neoptera</taxon>
        <taxon>Paraneoptera</taxon>
        <taxon>Hemiptera</taxon>
        <taxon>Heteroptera</taxon>
        <taxon>Panheteroptera</taxon>
        <taxon>Nepomorpha</taxon>
        <taxon>Nepidae</taxon>
        <taxon>Ranatrinae</taxon>
        <taxon>Ranatra</taxon>
    </lineage>
</organism>
<dbReference type="SMART" id="SM00220">
    <property type="entry name" value="S_TKc"/>
    <property type="match status" value="1"/>
</dbReference>
<evidence type="ECO:0000256" key="6">
    <source>
        <dbReference type="ARBA" id="ARBA00022777"/>
    </source>
</evidence>
<dbReference type="AlphaFoldDB" id="A0ABD0YW88"/>
<keyword evidence="13" id="KW-1185">Reference proteome</keyword>
<evidence type="ECO:0000256" key="10">
    <source>
        <dbReference type="SAM" id="MobiDB-lite"/>
    </source>
</evidence>
<feature type="region of interest" description="Disordered" evidence="10">
    <location>
        <begin position="236"/>
        <end position="257"/>
    </location>
</feature>
<dbReference type="PANTHER" id="PTHR24346:SF107">
    <property type="entry name" value="SERINE_THREONINE-PROTEIN KINASE CHK1"/>
    <property type="match status" value="1"/>
</dbReference>
<dbReference type="Proteomes" id="UP001558652">
    <property type="component" value="Unassembled WGS sequence"/>
</dbReference>
<dbReference type="Gene3D" id="3.30.310.80">
    <property type="entry name" value="Kinase associated domain 1, KA1"/>
    <property type="match status" value="1"/>
</dbReference>
<dbReference type="PROSITE" id="PS00108">
    <property type="entry name" value="PROTEIN_KINASE_ST"/>
    <property type="match status" value="1"/>
</dbReference>
<comment type="similarity">
    <text evidence="1">Belongs to the protein kinase superfamily. CAMK Ser/Thr protein kinase family. NIM1 subfamily.</text>
</comment>
<keyword evidence="6" id="KW-0418">Kinase</keyword>
<dbReference type="InterPro" id="IPR000719">
    <property type="entry name" value="Prot_kinase_dom"/>
</dbReference>
<accession>A0ABD0YW88</accession>
<sequence length="417" mass="47584">MVAMKIIDLAKNPQAKDYVGREVKIHKMLSDPHIIRYYGWRKHGNLEYIFLEYAPNGELFDRIEPDVGMSQWEAQKYLKQLISGVEYLHQRGVAHRDIKPENLLLDQQDNLKITDFGMATIFRLSGKERTLDKKCGTLPYVAPEVLCRPYAAEPADIWSCGIVLVAMLAGGKLTYLDCRDYLAWRSGRYMNLSPWSKVDNLALSLIQKVLCHVPSTRYTLKEIKAHLWFNNRENGNEEADGCSKKRRKGNDIKNGDVPPCSLSQPAAPLLTNDNSTCNNLAARFFSQPDHIQDMLIATQQLDSTQSLSQQNSWQKLVRRMTRFFVDLTLAESHEALISALQKLKLTWKSNTPGCITINTVDRRKSILVFKASIFEIDGVTLLDFRLSKGCGLEFKRHFLSIKSCLTNHVKPPTPWLI</sequence>
<evidence type="ECO:0000256" key="7">
    <source>
        <dbReference type="ARBA" id="ARBA00022840"/>
    </source>
</evidence>
<evidence type="ECO:0000256" key="9">
    <source>
        <dbReference type="ARBA" id="ARBA00048679"/>
    </source>
</evidence>
<dbReference type="InterPro" id="IPR008271">
    <property type="entry name" value="Ser/Thr_kinase_AS"/>
</dbReference>
<dbReference type="PANTHER" id="PTHR24346">
    <property type="entry name" value="MAP/MICROTUBULE AFFINITY-REGULATING KINASE"/>
    <property type="match status" value="1"/>
</dbReference>
<comment type="catalytic activity">
    <reaction evidence="8">
        <text>L-threonyl-[protein] + ATP = O-phospho-L-threonyl-[protein] + ADP + H(+)</text>
        <dbReference type="Rhea" id="RHEA:46608"/>
        <dbReference type="Rhea" id="RHEA-COMP:11060"/>
        <dbReference type="Rhea" id="RHEA-COMP:11605"/>
        <dbReference type="ChEBI" id="CHEBI:15378"/>
        <dbReference type="ChEBI" id="CHEBI:30013"/>
        <dbReference type="ChEBI" id="CHEBI:30616"/>
        <dbReference type="ChEBI" id="CHEBI:61977"/>
        <dbReference type="ChEBI" id="CHEBI:456216"/>
        <dbReference type="EC" id="2.7.11.1"/>
    </reaction>
</comment>
<evidence type="ECO:0000256" key="8">
    <source>
        <dbReference type="ARBA" id="ARBA00047899"/>
    </source>
</evidence>
<dbReference type="SUPFAM" id="SSF56112">
    <property type="entry name" value="Protein kinase-like (PK-like)"/>
    <property type="match status" value="1"/>
</dbReference>
<dbReference type="EC" id="2.7.11.1" evidence="2"/>
<dbReference type="InterPro" id="IPR011009">
    <property type="entry name" value="Kinase-like_dom_sf"/>
</dbReference>
<evidence type="ECO:0000313" key="12">
    <source>
        <dbReference type="EMBL" id="KAL1139489.1"/>
    </source>
</evidence>
<evidence type="ECO:0000256" key="4">
    <source>
        <dbReference type="ARBA" id="ARBA00022679"/>
    </source>
</evidence>
<keyword evidence="5" id="KW-0547">Nucleotide-binding</keyword>
<comment type="caution">
    <text evidence="12">The sequence shown here is derived from an EMBL/GenBank/DDBJ whole genome shotgun (WGS) entry which is preliminary data.</text>
</comment>
<reference evidence="12 13" key="1">
    <citation type="submission" date="2024-07" db="EMBL/GenBank/DDBJ databases">
        <title>Chromosome-level genome assembly of the water stick insect Ranatra chinensis (Heteroptera: Nepidae).</title>
        <authorList>
            <person name="Liu X."/>
        </authorList>
    </citation>
    <scope>NUCLEOTIDE SEQUENCE [LARGE SCALE GENOMIC DNA]</scope>
    <source>
        <strain evidence="12">Cailab_2021Rc</strain>
        <tissue evidence="12">Muscle</tissue>
    </source>
</reference>
<evidence type="ECO:0000256" key="3">
    <source>
        <dbReference type="ARBA" id="ARBA00022527"/>
    </source>
</evidence>
<dbReference type="Gene3D" id="1.10.510.10">
    <property type="entry name" value="Transferase(Phosphotransferase) domain 1"/>
    <property type="match status" value="1"/>
</dbReference>
<dbReference type="GO" id="GO:0004674">
    <property type="term" value="F:protein serine/threonine kinase activity"/>
    <property type="evidence" value="ECO:0007669"/>
    <property type="project" value="UniProtKB-KW"/>
</dbReference>
<evidence type="ECO:0000256" key="5">
    <source>
        <dbReference type="ARBA" id="ARBA00022741"/>
    </source>
</evidence>
<name>A0ABD0YW88_9HEMI</name>
<dbReference type="GO" id="GO:0005524">
    <property type="term" value="F:ATP binding"/>
    <property type="evidence" value="ECO:0007669"/>
    <property type="project" value="UniProtKB-KW"/>
</dbReference>
<evidence type="ECO:0000313" key="13">
    <source>
        <dbReference type="Proteomes" id="UP001558652"/>
    </source>
</evidence>
<protein>
    <recommendedName>
        <fullName evidence="2">non-specific serine/threonine protein kinase</fullName>
        <ecNumber evidence="2">2.7.11.1</ecNumber>
    </recommendedName>
</protein>
<evidence type="ECO:0000259" key="11">
    <source>
        <dbReference type="PROSITE" id="PS50011"/>
    </source>
</evidence>